<gene>
    <name evidence="6" type="ORF">POM88_042995</name>
</gene>
<dbReference type="Proteomes" id="UP001237642">
    <property type="component" value="Unassembled WGS sequence"/>
</dbReference>
<evidence type="ECO:0000313" key="6">
    <source>
        <dbReference type="EMBL" id="KAK1367434.1"/>
    </source>
</evidence>
<evidence type="ECO:0000256" key="2">
    <source>
        <dbReference type="ARBA" id="ARBA00022786"/>
    </source>
</evidence>
<dbReference type="InterPro" id="IPR055418">
    <property type="entry name" value="UFD1_N2"/>
</dbReference>
<evidence type="ECO:0000256" key="1">
    <source>
        <dbReference type="ARBA" id="ARBA00006043"/>
    </source>
</evidence>
<dbReference type="AlphaFoldDB" id="A0AAD8HHV2"/>
<dbReference type="InterPro" id="IPR042299">
    <property type="entry name" value="Ufd1-like_Nn"/>
</dbReference>
<dbReference type="Pfam" id="PF03152">
    <property type="entry name" value="UFD1_N1"/>
    <property type="match status" value="1"/>
</dbReference>
<comment type="similarity">
    <text evidence="1">Belongs to the UFD1 family.</text>
</comment>
<keyword evidence="7" id="KW-1185">Reference proteome</keyword>
<evidence type="ECO:0000259" key="4">
    <source>
        <dbReference type="Pfam" id="PF03152"/>
    </source>
</evidence>
<protein>
    <submittedName>
        <fullName evidence="6">Ubiquitin fusion degradation 1</fullName>
    </submittedName>
</protein>
<evidence type="ECO:0000313" key="7">
    <source>
        <dbReference type="Proteomes" id="UP001237642"/>
    </source>
</evidence>
<organism evidence="6 7">
    <name type="scientific">Heracleum sosnowskyi</name>
    <dbReference type="NCBI Taxonomy" id="360622"/>
    <lineage>
        <taxon>Eukaryota</taxon>
        <taxon>Viridiplantae</taxon>
        <taxon>Streptophyta</taxon>
        <taxon>Embryophyta</taxon>
        <taxon>Tracheophyta</taxon>
        <taxon>Spermatophyta</taxon>
        <taxon>Magnoliopsida</taxon>
        <taxon>eudicotyledons</taxon>
        <taxon>Gunneridae</taxon>
        <taxon>Pentapetalae</taxon>
        <taxon>asterids</taxon>
        <taxon>campanulids</taxon>
        <taxon>Apiales</taxon>
        <taxon>Apiaceae</taxon>
        <taxon>Apioideae</taxon>
        <taxon>apioid superclade</taxon>
        <taxon>Tordylieae</taxon>
        <taxon>Tordyliinae</taxon>
        <taxon>Heracleum</taxon>
    </lineage>
</organism>
<dbReference type="EMBL" id="JAUIZM010000009">
    <property type="protein sequence ID" value="KAK1367434.1"/>
    <property type="molecule type" value="Genomic_DNA"/>
</dbReference>
<reference evidence="6" key="1">
    <citation type="submission" date="2023-02" db="EMBL/GenBank/DDBJ databases">
        <title>Genome of toxic invasive species Heracleum sosnowskyi carries increased number of genes despite the absence of recent whole-genome duplications.</title>
        <authorList>
            <person name="Schelkunov M."/>
            <person name="Shtratnikova V."/>
            <person name="Makarenko M."/>
            <person name="Klepikova A."/>
            <person name="Omelchenko D."/>
            <person name="Novikova G."/>
            <person name="Obukhova E."/>
            <person name="Bogdanov V."/>
            <person name="Penin A."/>
            <person name="Logacheva M."/>
        </authorList>
    </citation>
    <scope>NUCLEOTIDE SEQUENCE</scope>
    <source>
        <strain evidence="6">Hsosn_3</strain>
        <tissue evidence="6">Leaf</tissue>
    </source>
</reference>
<dbReference type="Gene3D" id="3.10.330.10">
    <property type="match status" value="1"/>
</dbReference>
<evidence type="ECO:0000259" key="5">
    <source>
        <dbReference type="Pfam" id="PF24842"/>
    </source>
</evidence>
<comment type="caution">
    <text evidence="6">The sequence shown here is derived from an EMBL/GenBank/DDBJ whole genome shotgun (WGS) entry which is preliminary data.</text>
</comment>
<dbReference type="GO" id="GO:0031593">
    <property type="term" value="F:polyubiquitin modification-dependent protein binding"/>
    <property type="evidence" value="ECO:0007669"/>
    <property type="project" value="TreeGrafter"/>
</dbReference>
<feature type="domain" description="Ubiquitin fusion degradation protein UFD1 N-terminal subdomain 2" evidence="5">
    <location>
        <begin position="119"/>
        <end position="195"/>
    </location>
</feature>
<keyword evidence="2" id="KW-0833">Ubl conjugation pathway</keyword>
<sequence>MAQSPTPIGLAADDYQNYDDTSFRLQSFPLSHMNKTHLENGNRIIMPASAIHSVMPRRKIKCPMTFEITNLDSGKNSHCGVVEFSAEDGCVYIPDWMMHALVLKDGQFVQVEKTGNLAKATYMKIQPHSTDFVKNLSDRQVMLEEILKDFVCVTAGDTVVINHEDQRYYIDIVATDPEDVVSLFDTDYKIDVMQPLDYEEPPEQVKTEEGATQLKELEADFAKLKPFTGVSRQLCGKISTNTTNVVAKIDSYNLNGMTEFDVVVCSPNSGGTDVPCSDSEEVNRVGHENEGKKFQPFTGRKYTLSGS</sequence>
<dbReference type="GO" id="GO:0006511">
    <property type="term" value="P:ubiquitin-dependent protein catabolic process"/>
    <property type="evidence" value="ECO:0007669"/>
    <property type="project" value="InterPro"/>
</dbReference>
<dbReference type="InterPro" id="IPR004854">
    <property type="entry name" value="Ufd1-like"/>
</dbReference>
<dbReference type="PANTHER" id="PTHR12555:SF13">
    <property type="entry name" value="UBIQUITIN RECOGNITION FACTOR IN ER-ASSOCIATED DEGRADATION PROTEIN 1"/>
    <property type="match status" value="1"/>
</dbReference>
<dbReference type="PANTHER" id="PTHR12555">
    <property type="entry name" value="UBIQUITIN FUSION DEGRADATON PROTEIN 1"/>
    <property type="match status" value="1"/>
</dbReference>
<dbReference type="InterPro" id="IPR055417">
    <property type="entry name" value="UFD1_N1"/>
</dbReference>
<accession>A0AAD8HHV2</accession>
<feature type="compositionally biased region" description="Basic and acidic residues" evidence="3">
    <location>
        <begin position="281"/>
        <end position="293"/>
    </location>
</feature>
<proteinExistence type="inferred from homology"/>
<name>A0AAD8HHV2_9APIA</name>
<dbReference type="GO" id="GO:0036503">
    <property type="term" value="P:ERAD pathway"/>
    <property type="evidence" value="ECO:0007669"/>
    <property type="project" value="TreeGrafter"/>
</dbReference>
<feature type="domain" description="Ubiquitin fusion degradation protein UFD1 N-terminal subdomain 1" evidence="4">
    <location>
        <begin position="25"/>
        <end position="114"/>
    </location>
</feature>
<dbReference type="Gene3D" id="2.40.40.50">
    <property type="entry name" value="Ubiquitin fusion degradation protein UFD1, N-terminal domain"/>
    <property type="match status" value="1"/>
</dbReference>
<dbReference type="GO" id="GO:0034098">
    <property type="term" value="C:VCP-NPL4-UFD1 AAA ATPase complex"/>
    <property type="evidence" value="ECO:0007669"/>
    <property type="project" value="TreeGrafter"/>
</dbReference>
<evidence type="ECO:0000256" key="3">
    <source>
        <dbReference type="SAM" id="MobiDB-lite"/>
    </source>
</evidence>
<feature type="region of interest" description="Disordered" evidence="3">
    <location>
        <begin position="271"/>
        <end position="293"/>
    </location>
</feature>
<reference evidence="6" key="2">
    <citation type="submission" date="2023-05" db="EMBL/GenBank/DDBJ databases">
        <authorList>
            <person name="Schelkunov M.I."/>
        </authorList>
    </citation>
    <scope>NUCLEOTIDE SEQUENCE</scope>
    <source>
        <strain evidence="6">Hsosn_3</strain>
        <tissue evidence="6">Leaf</tissue>
    </source>
</reference>
<dbReference type="Pfam" id="PF24842">
    <property type="entry name" value="UFD1_N2"/>
    <property type="match status" value="1"/>
</dbReference>